<keyword evidence="1" id="KW-0808">Transferase</keyword>
<dbReference type="NCBIfam" id="TIGR00125">
    <property type="entry name" value="cyt_tran_rel"/>
    <property type="match status" value="1"/>
</dbReference>
<dbReference type="Pfam" id="PF01467">
    <property type="entry name" value="CTP_transf_like"/>
    <property type="match status" value="1"/>
</dbReference>
<dbReference type="Proteomes" id="UP001597337">
    <property type="component" value="Unassembled WGS sequence"/>
</dbReference>
<keyword evidence="5" id="KW-1185">Reference proteome</keyword>
<evidence type="ECO:0000256" key="1">
    <source>
        <dbReference type="ARBA" id="ARBA00022679"/>
    </source>
</evidence>
<keyword evidence="2 4" id="KW-0548">Nucleotidyltransferase</keyword>
<dbReference type="InterPro" id="IPR050385">
    <property type="entry name" value="Archaeal_FAD_synthase"/>
</dbReference>
<gene>
    <name evidence="4" type="ORF">ACFSJC_15075</name>
</gene>
<evidence type="ECO:0000313" key="5">
    <source>
        <dbReference type="Proteomes" id="UP001597337"/>
    </source>
</evidence>
<organism evidence="4 5">
    <name type="scientific">Thiorhodococcus fuscus</name>
    <dbReference type="NCBI Taxonomy" id="527200"/>
    <lineage>
        <taxon>Bacteria</taxon>
        <taxon>Pseudomonadati</taxon>
        <taxon>Pseudomonadota</taxon>
        <taxon>Gammaproteobacteria</taxon>
        <taxon>Chromatiales</taxon>
        <taxon>Chromatiaceae</taxon>
        <taxon>Thiorhodococcus</taxon>
    </lineage>
</organism>
<name>A0ABW4YBV1_9GAMM</name>
<evidence type="ECO:0000259" key="3">
    <source>
        <dbReference type="Pfam" id="PF01467"/>
    </source>
</evidence>
<feature type="domain" description="Cytidyltransferase-like" evidence="3">
    <location>
        <begin position="7"/>
        <end position="138"/>
    </location>
</feature>
<protein>
    <submittedName>
        <fullName evidence="4">Adenylyltransferase/cytidyltransferase family protein</fullName>
    </submittedName>
</protein>
<evidence type="ECO:0000313" key="4">
    <source>
        <dbReference type="EMBL" id="MFD2113171.1"/>
    </source>
</evidence>
<reference evidence="5" key="1">
    <citation type="journal article" date="2019" name="Int. J. Syst. Evol. Microbiol.">
        <title>The Global Catalogue of Microorganisms (GCM) 10K type strain sequencing project: providing services to taxonomists for standard genome sequencing and annotation.</title>
        <authorList>
            <consortium name="The Broad Institute Genomics Platform"/>
            <consortium name="The Broad Institute Genome Sequencing Center for Infectious Disease"/>
            <person name="Wu L."/>
            <person name="Ma J."/>
        </authorList>
    </citation>
    <scope>NUCLEOTIDE SEQUENCE [LARGE SCALE GENOMIC DNA]</scope>
    <source>
        <strain evidence="5">KACC 12597</strain>
    </source>
</reference>
<sequence length="154" mass="17026">MASNHILATGVFDLFHVGHLRYLQYARQKGTRLIVGVTPDAICLERKGRLPVIHESQRLEIIRGLGWVYQADYLPGSLDYTDDAVDWITGWGIDCVIPGGDWAGSPRWQRLTSALAMRGIDVHFAPRMHGISSSGIIAAIRARSETNAEEAEVS</sequence>
<dbReference type="GO" id="GO:0016779">
    <property type="term" value="F:nucleotidyltransferase activity"/>
    <property type="evidence" value="ECO:0007669"/>
    <property type="project" value="UniProtKB-KW"/>
</dbReference>
<dbReference type="InterPro" id="IPR014729">
    <property type="entry name" value="Rossmann-like_a/b/a_fold"/>
</dbReference>
<comment type="caution">
    <text evidence="4">The sequence shown here is derived from an EMBL/GenBank/DDBJ whole genome shotgun (WGS) entry which is preliminary data.</text>
</comment>
<dbReference type="SUPFAM" id="SSF52374">
    <property type="entry name" value="Nucleotidylyl transferase"/>
    <property type="match status" value="1"/>
</dbReference>
<dbReference type="InterPro" id="IPR004821">
    <property type="entry name" value="Cyt_trans-like"/>
</dbReference>
<accession>A0ABW4YBV1</accession>
<evidence type="ECO:0000256" key="2">
    <source>
        <dbReference type="ARBA" id="ARBA00022695"/>
    </source>
</evidence>
<dbReference type="Gene3D" id="3.40.50.620">
    <property type="entry name" value="HUPs"/>
    <property type="match status" value="1"/>
</dbReference>
<dbReference type="RefSeq" id="WP_386027873.1">
    <property type="nucleotide sequence ID" value="NZ_JBHUHX010000043.1"/>
</dbReference>
<proteinExistence type="predicted"/>
<dbReference type="PANTHER" id="PTHR43793">
    <property type="entry name" value="FAD SYNTHASE"/>
    <property type="match status" value="1"/>
</dbReference>
<dbReference type="EMBL" id="JBHUHX010000043">
    <property type="protein sequence ID" value="MFD2113171.1"/>
    <property type="molecule type" value="Genomic_DNA"/>
</dbReference>
<dbReference type="PANTHER" id="PTHR43793:SF1">
    <property type="entry name" value="FAD SYNTHASE"/>
    <property type="match status" value="1"/>
</dbReference>